<accession>R1ASB9</accession>
<evidence type="ECO:0000259" key="1">
    <source>
        <dbReference type="PROSITE" id="PS51831"/>
    </source>
</evidence>
<feature type="domain" description="HD-GYP" evidence="2">
    <location>
        <begin position="214"/>
        <end position="398"/>
    </location>
</feature>
<name>R1ASB9_9FIRM</name>
<protein>
    <submittedName>
        <fullName evidence="3">Putative metal-dependent phosphohydrolase</fullName>
    </submittedName>
</protein>
<dbReference type="RefSeq" id="WP_006314881.1">
    <property type="nucleotide sequence ID" value="NZ_ARZA01000211.1"/>
</dbReference>
<dbReference type="SUPFAM" id="SSF109604">
    <property type="entry name" value="HD-domain/PDEase-like"/>
    <property type="match status" value="2"/>
</dbReference>
<dbReference type="PROSITE" id="PS51831">
    <property type="entry name" value="HD"/>
    <property type="match status" value="1"/>
</dbReference>
<dbReference type="PANTHER" id="PTHR43155">
    <property type="entry name" value="CYCLIC DI-GMP PHOSPHODIESTERASE PA4108-RELATED"/>
    <property type="match status" value="1"/>
</dbReference>
<dbReference type="Gene3D" id="1.10.3210.10">
    <property type="entry name" value="Hypothetical protein af1432"/>
    <property type="match status" value="2"/>
</dbReference>
<dbReference type="Proteomes" id="UP000013378">
    <property type="component" value="Unassembled WGS sequence"/>
</dbReference>
<dbReference type="InterPro" id="IPR006675">
    <property type="entry name" value="HDIG_dom"/>
</dbReference>
<dbReference type="GO" id="GO:0016787">
    <property type="term" value="F:hydrolase activity"/>
    <property type="evidence" value="ECO:0007669"/>
    <property type="project" value="UniProtKB-KW"/>
</dbReference>
<dbReference type="EMBL" id="ARZA01000211">
    <property type="protein sequence ID" value="EOD00023.1"/>
    <property type="molecule type" value="Genomic_DNA"/>
</dbReference>
<evidence type="ECO:0000313" key="3">
    <source>
        <dbReference type="EMBL" id="EOD00023.1"/>
    </source>
</evidence>
<keyword evidence="4" id="KW-1185">Reference proteome</keyword>
<dbReference type="OrthoDB" id="9804747at2"/>
<dbReference type="InterPro" id="IPR003607">
    <property type="entry name" value="HD/PDEase_dom"/>
</dbReference>
<dbReference type="SMART" id="SM00471">
    <property type="entry name" value="HDc"/>
    <property type="match status" value="2"/>
</dbReference>
<feature type="domain" description="HD-GYP" evidence="2">
    <location>
        <begin position="6"/>
        <end position="196"/>
    </location>
</feature>
<dbReference type="eggNOG" id="COG2206">
    <property type="taxonomic scope" value="Bacteria"/>
</dbReference>
<evidence type="ECO:0000313" key="4">
    <source>
        <dbReference type="Proteomes" id="UP000013378"/>
    </source>
</evidence>
<keyword evidence="3" id="KW-0378">Hydrolase</keyword>
<dbReference type="InterPro" id="IPR006674">
    <property type="entry name" value="HD_domain"/>
</dbReference>
<dbReference type="PATRIC" id="fig|1304284.3.peg.1879"/>
<proteinExistence type="predicted"/>
<sequence>MLRDKLSIKLSELLSALSLALDSANNRIFQHSRRTAYVAFNIAKNMGIDEHILSDIYYASFIHDIGMTGEMTQYSIEDIHNDKKLKKEHCQAGAEIIKYLPLNERVHDFVLYHHEEWNGKGVYGLKHDDIPIGSQIIHLADYFDLNYGSILNEDINVNNIKRFFIIAKGELFSPEAVDSFLDVMDKEKFWFDLKFYNFQQILNTIEPNKQREINIGELKKIAKAFSVLIDKKSKFTYTHSQGVAKITKDIAEYFDYDKLVVDKLEIAAYLHDLGKLVVPNEILEKPGKLSKEEFDIIKSHPYYTKIILKQVKGLEIIADWAGNHHEKLDGTGYPEKLTNNNLTREDQIIAIADIYQALTEDRPYRKGLSKEEALKIIQDIGSKNKFQQEVINGLREVI</sequence>
<evidence type="ECO:0000259" key="2">
    <source>
        <dbReference type="PROSITE" id="PS51832"/>
    </source>
</evidence>
<organism evidence="3 4">
    <name type="scientific">Caldisalinibacter kiritimatiensis</name>
    <dbReference type="NCBI Taxonomy" id="1304284"/>
    <lineage>
        <taxon>Bacteria</taxon>
        <taxon>Bacillati</taxon>
        <taxon>Bacillota</taxon>
        <taxon>Tissierellia</taxon>
        <taxon>Tissierellales</taxon>
        <taxon>Thermohalobacteraceae</taxon>
        <taxon>Caldisalinibacter</taxon>
    </lineage>
</organism>
<comment type="caution">
    <text evidence="3">The sequence shown here is derived from an EMBL/GenBank/DDBJ whole genome shotgun (WGS) entry which is preliminary data.</text>
</comment>
<dbReference type="PROSITE" id="PS51832">
    <property type="entry name" value="HD_GYP"/>
    <property type="match status" value="2"/>
</dbReference>
<dbReference type="AlphaFoldDB" id="R1ASB9"/>
<feature type="domain" description="HD" evidence="1">
    <location>
        <begin position="236"/>
        <end position="358"/>
    </location>
</feature>
<dbReference type="CDD" id="cd00077">
    <property type="entry name" value="HDc"/>
    <property type="match status" value="2"/>
</dbReference>
<reference evidence="3 4" key="1">
    <citation type="journal article" date="2015" name="Geomicrobiol. J.">
        <title>Caldisalinibacter kiritimatiensis gen. nov., sp. nov., a moderately thermohalophilic thiosulfate-reducing bacterium from a hypersaline microbial mat.</title>
        <authorList>
            <person name="Ben Hania W."/>
            <person name="Joseph M."/>
            <person name="Fiebig A."/>
            <person name="Bunk B."/>
            <person name="Klenk H.-P."/>
            <person name="Fardeau M.-L."/>
            <person name="Spring S."/>
        </authorList>
    </citation>
    <scope>NUCLEOTIDE SEQUENCE [LARGE SCALE GENOMIC DNA]</scope>
    <source>
        <strain evidence="3 4">L21-TH-D2</strain>
    </source>
</reference>
<dbReference type="InterPro" id="IPR037522">
    <property type="entry name" value="HD_GYP_dom"/>
</dbReference>
<dbReference type="NCBIfam" id="TIGR00277">
    <property type="entry name" value="HDIG"/>
    <property type="match status" value="1"/>
</dbReference>
<gene>
    <name evidence="3" type="ORF">L21TH_1912</name>
</gene>
<dbReference type="Pfam" id="PF13487">
    <property type="entry name" value="HD_5"/>
    <property type="match status" value="2"/>
</dbReference>
<dbReference type="PANTHER" id="PTHR43155:SF1">
    <property type="entry name" value="3'3'-CGAMP-SPECIFIC PHOSPHODIESTERASE 1"/>
    <property type="match status" value="1"/>
</dbReference>
<dbReference type="STRING" id="1304284.L21TH_1912"/>